<feature type="compositionally biased region" description="Polar residues" evidence="1">
    <location>
        <begin position="15"/>
        <end position="34"/>
    </location>
</feature>
<feature type="compositionally biased region" description="Acidic residues" evidence="1">
    <location>
        <begin position="41"/>
        <end position="50"/>
    </location>
</feature>
<proteinExistence type="predicted"/>
<sequence length="171" mass="18933">MSSSETSQSKEVSSIVNETPQPSEMTSNTMSSKDTLSDEILQSDEPEEREEEAKDHRIIHSGITIRKRHRGPKGASEEENDKQVKLEFGLVKAAIDANGFQGYKVNSLKVLGDVHVTTKNVSTNERKADDSHLTVAISPGTGKHSKAHIYVLPKNCKKIDENTKFDKVTIE</sequence>
<dbReference type="AlphaFoldDB" id="A0A4Y7Q1K3"/>
<protein>
    <submittedName>
        <fullName evidence="2">Uncharacterized protein</fullName>
    </submittedName>
</protein>
<dbReference type="VEuPathDB" id="FungiDB:BD410DRAFT_790725"/>
<keyword evidence="3" id="KW-1185">Reference proteome</keyword>
<feature type="compositionally biased region" description="Low complexity" evidence="1">
    <location>
        <begin position="1"/>
        <end position="14"/>
    </location>
</feature>
<accession>A0A4Y7Q1K3</accession>
<reference evidence="2 3" key="1">
    <citation type="submission" date="2018-06" db="EMBL/GenBank/DDBJ databases">
        <title>A transcriptomic atlas of mushroom development highlights an independent origin of complex multicellularity.</title>
        <authorList>
            <consortium name="DOE Joint Genome Institute"/>
            <person name="Krizsan K."/>
            <person name="Almasi E."/>
            <person name="Merenyi Z."/>
            <person name="Sahu N."/>
            <person name="Viragh M."/>
            <person name="Koszo T."/>
            <person name="Mondo S."/>
            <person name="Kiss B."/>
            <person name="Balint B."/>
            <person name="Kues U."/>
            <person name="Barry K."/>
            <person name="Hegedus J.C."/>
            <person name="Henrissat B."/>
            <person name="Johnson J."/>
            <person name="Lipzen A."/>
            <person name="Ohm R."/>
            <person name="Nagy I."/>
            <person name="Pangilinan J."/>
            <person name="Yan J."/>
            <person name="Xiong Y."/>
            <person name="Grigoriev I.V."/>
            <person name="Hibbett D.S."/>
            <person name="Nagy L.G."/>
        </authorList>
    </citation>
    <scope>NUCLEOTIDE SEQUENCE [LARGE SCALE GENOMIC DNA]</scope>
    <source>
        <strain evidence="2 3">SZMC22713</strain>
    </source>
</reference>
<feature type="region of interest" description="Disordered" evidence="1">
    <location>
        <begin position="1"/>
        <end position="80"/>
    </location>
</feature>
<dbReference type="EMBL" id="ML170186">
    <property type="protein sequence ID" value="TDL20739.1"/>
    <property type="molecule type" value="Genomic_DNA"/>
</dbReference>
<name>A0A4Y7Q1K3_9AGAM</name>
<gene>
    <name evidence="2" type="ORF">BD410DRAFT_790725</name>
</gene>
<evidence type="ECO:0000313" key="2">
    <source>
        <dbReference type="EMBL" id="TDL20739.1"/>
    </source>
</evidence>
<organism evidence="2 3">
    <name type="scientific">Rickenella mellea</name>
    <dbReference type="NCBI Taxonomy" id="50990"/>
    <lineage>
        <taxon>Eukaryota</taxon>
        <taxon>Fungi</taxon>
        <taxon>Dikarya</taxon>
        <taxon>Basidiomycota</taxon>
        <taxon>Agaricomycotina</taxon>
        <taxon>Agaricomycetes</taxon>
        <taxon>Hymenochaetales</taxon>
        <taxon>Rickenellaceae</taxon>
        <taxon>Rickenella</taxon>
    </lineage>
</organism>
<evidence type="ECO:0000313" key="3">
    <source>
        <dbReference type="Proteomes" id="UP000294933"/>
    </source>
</evidence>
<dbReference type="Proteomes" id="UP000294933">
    <property type="component" value="Unassembled WGS sequence"/>
</dbReference>
<evidence type="ECO:0000256" key="1">
    <source>
        <dbReference type="SAM" id="MobiDB-lite"/>
    </source>
</evidence>